<accession>A0A934I4W7</accession>
<feature type="transmembrane region" description="Helical" evidence="1">
    <location>
        <begin position="14"/>
        <end position="35"/>
    </location>
</feature>
<comment type="caution">
    <text evidence="2">The sequence shown here is derived from an EMBL/GenBank/DDBJ whole genome shotgun (WGS) entry which is preliminary data.</text>
</comment>
<dbReference type="Proteomes" id="UP000645966">
    <property type="component" value="Unassembled WGS sequence"/>
</dbReference>
<dbReference type="AlphaFoldDB" id="A0A934I4W7"/>
<dbReference type="EMBL" id="JAEIOS010000009">
    <property type="protein sequence ID" value="MBI8988605.1"/>
    <property type="molecule type" value="Genomic_DNA"/>
</dbReference>
<keyword evidence="1" id="KW-1133">Transmembrane helix</keyword>
<protein>
    <submittedName>
        <fullName evidence="2">DUF2771 domain-containing protein</fullName>
    </submittedName>
</protein>
<dbReference type="Pfam" id="PF10969">
    <property type="entry name" value="DUF2771"/>
    <property type="match status" value="1"/>
</dbReference>
<proteinExistence type="predicted"/>
<evidence type="ECO:0000256" key="1">
    <source>
        <dbReference type="SAM" id="Phobius"/>
    </source>
</evidence>
<gene>
    <name evidence="2" type="ORF">JDV75_02330</name>
</gene>
<dbReference type="InterPro" id="IPR024495">
    <property type="entry name" value="DUF2771"/>
</dbReference>
<keyword evidence="1" id="KW-0812">Transmembrane</keyword>
<keyword evidence="3" id="KW-1185">Reference proteome</keyword>
<reference evidence="2" key="1">
    <citation type="submission" date="2020-12" db="EMBL/GenBank/DDBJ databases">
        <title>Genome public.</title>
        <authorList>
            <person name="Sun Q."/>
        </authorList>
    </citation>
    <scope>NUCLEOTIDE SEQUENCE</scope>
    <source>
        <strain evidence="2">CCM 8863</strain>
    </source>
</reference>
<sequence length="177" mass="19287">MADRNKKGRNLRQFVTLIVAVVIVVVVSVLFQHWWNNRPGPAPREITIEASAGGETVTVPPYSACEIDVECPEGEVTDLAVGADEKLTLTLPPEVRDHDFSLLMIYDNPAANDQRLYPGNSTKEVEVPGSVELKGEGEDGTTDARLLVVEVRSPQIGVDENGTESPVRVVWSINAQP</sequence>
<evidence type="ECO:0000313" key="3">
    <source>
        <dbReference type="Proteomes" id="UP000645966"/>
    </source>
</evidence>
<name>A0A934I4W7_9CORY</name>
<dbReference type="RefSeq" id="WP_198737627.1">
    <property type="nucleotide sequence ID" value="NZ_JAEIOS010000009.1"/>
</dbReference>
<evidence type="ECO:0000313" key="2">
    <source>
        <dbReference type="EMBL" id="MBI8988605.1"/>
    </source>
</evidence>
<keyword evidence="1" id="KW-0472">Membrane</keyword>
<organism evidence="2 3">
    <name type="scientific">Corynebacterium meridianum</name>
    <dbReference type="NCBI Taxonomy" id="2765363"/>
    <lineage>
        <taxon>Bacteria</taxon>
        <taxon>Bacillati</taxon>
        <taxon>Actinomycetota</taxon>
        <taxon>Actinomycetes</taxon>
        <taxon>Mycobacteriales</taxon>
        <taxon>Corynebacteriaceae</taxon>
        <taxon>Corynebacterium</taxon>
    </lineage>
</organism>